<keyword evidence="1" id="KW-0732">Signal</keyword>
<evidence type="ECO:0000313" key="2">
    <source>
        <dbReference type="EMBL" id="ROV58564.1"/>
    </source>
</evidence>
<sequence>MRKLVLTITVALLSTSSIAASTIKLGEISYIVGEAVTGAAYSDKFGLVINYGVDGIIRVQNISKQEASKVVKSIVFGKPSDVVDISKYRK</sequence>
<gene>
    <name evidence="2" type="ORF">EGH82_17820</name>
</gene>
<feature type="chain" id="PRO_5018147269" evidence="1">
    <location>
        <begin position="20"/>
        <end position="90"/>
    </location>
</feature>
<accession>A0A3N3DVM4</accession>
<comment type="caution">
    <text evidence="2">The sequence shown here is derived from an EMBL/GenBank/DDBJ whole genome shotgun (WGS) entry which is preliminary data.</text>
</comment>
<dbReference type="EMBL" id="RKIK01000072">
    <property type="protein sequence ID" value="ROV58564.1"/>
    <property type="molecule type" value="Genomic_DNA"/>
</dbReference>
<dbReference type="RefSeq" id="WP_123783103.1">
    <property type="nucleotide sequence ID" value="NZ_RKIK01000072.1"/>
</dbReference>
<organism evidence="2 3">
    <name type="scientific">Vibrio ponticus</name>
    <dbReference type="NCBI Taxonomy" id="265668"/>
    <lineage>
        <taxon>Bacteria</taxon>
        <taxon>Pseudomonadati</taxon>
        <taxon>Pseudomonadota</taxon>
        <taxon>Gammaproteobacteria</taxon>
        <taxon>Vibrionales</taxon>
        <taxon>Vibrionaceae</taxon>
        <taxon>Vibrio</taxon>
    </lineage>
</organism>
<name>A0A3N3DVM4_9VIBR</name>
<reference evidence="2 3" key="1">
    <citation type="submission" date="2018-11" db="EMBL/GenBank/DDBJ databases">
        <title>Vibrio ponticus strain CAIM 1751 pathogenic for the snapper Lutjanus guttatus.</title>
        <authorList>
            <person name="Soto-Rodriguez S."/>
            <person name="Lozano-Olvera R."/>
            <person name="Gomez-Gil B."/>
        </authorList>
    </citation>
    <scope>NUCLEOTIDE SEQUENCE [LARGE SCALE GENOMIC DNA]</scope>
    <source>
        <strain evidence="2 3">CAIM 1751</strain>
    </source>
</reference>
<proteinExistence type="predicted"/>
<protein>
    <submittedName>
        <fullName evidence="2">Uncharacterized protein</fullName>
    </submittedName>
</protein>
<dbReference type="AlphaFoldDB" id="A0A3N3DVM4"/>
<dbReference type="Proteomes" id="UP000278792">
    <property type="component" value="Unassembled WGS sequence"/>
</dbReference>
<feature type="signal peptide" evidence="1">
    <location>
        <begin position="1"/>
        <end position="19"/>
    </location>
</feature>
<evidence type="ECO:0000313" key="3">
    <source>
        <dbReference type="Proteomes" id="UP000278792"/>
    </source>
</evidence>
<evidence type="ECO:0000256" key="1">
    <source>
        <dbReference type="SAM" id="SignalP"/>
    </source>
</evidence>